<dbReference type="Proteomes" id="UP001182556">
    <property type="component" value="Unassembled WGS sequence"/>
</dbReference>
<evidence type="ECO:0000313" key="1">
    <source>
        <dbReference type="EMBL" id="KAK1923565.1"/>
    </source>
</evidence>
<dbReference type="EMBL" id="JAODAN010000006">
    <property type="protein sequence ID" value="KAK1923565.1"/>
    <property type="molecule type" value="Genomic_DNA"/>
</dbReference>
<sequence length="154" mass="16667">MLTTSPESRAESVSRACSSPLRVLSPAIRISSKAFGLTISASCAVSSAVLLRQTFRAPRSSPITRRPDSRQARHHLLPSIEHRGNSDIFPVRSRPRGMIAPSIGPRHVEKACELIAIYATAHVEGMLTPVWITISGGSRAFDSANPLTYSALYT</sequence>
<organism evidence="1 2">
    <name type="scientific">Papiliotrema laurentii</name>
    <name type="common">Cryptococcus laurentii</name>
    <dbReference type="NCBI Taxonomy" id="5418"/>
    <lineage>
        <taxon>Eukaryota</taxon>
        <taxon>Fungi</taxon>
        <taxon>Dikarya</taxon>
        <taxon>Basidiomycota</taxon>
        <taxon>Agaricomycotina</taxon>
        <taxon>Tremellomycetes</taxon>
        <taxon>Tremellales</taxon>
        <taxon>Rhynchogastremaceae</taxon>
        <taxon>Papiliotrema</taxon>
    </lineage>
</organism>
<evidence type="ECO:0000313" key="2">
    <source>
        <dbReference type="Proteomes" id="UP001182556"/>
    </source>
</evidence>
<keyword evidence="2" id="KW-1185">Reference proteome</keyword>
<dbReference type="AlphaFoldDB" id="A0AAD9D014"/>
<comment type="caution">
    <text evidence="1">The sequence shown here is derived from an EMBL/GenBank/DDBJ whole genome shotgun (WGS) entry which is preliminary data.</text>
</comment>
<name>A0AAD9D014_PAPLA</name>
<proteinExistence type="predicted"/>
<gene>
    <name evidence="1" type="ORF">DB88DRAFT_473228</name>
</gene>
<reference evidence="1" key="1">
    <citation type="submission" date="2023-02" db="EMBL/GenBank/DDBJ databases">
        <title>Identification and recombinant expression of a fungal hydrolase from Papiliotrema laurentii that hydrolyzes apple cutin and clears colloidal polyester polyurethane.</title>
        <authorList>
            <consortium name="DOE Joint Genome Institute"/>
            <person name="Roman V.A."/>
            <person name="Bojanowski C."/>
            <person name="Crable B.R."/>
            <person name="Wagner D.N."/>
            <person name="Hung C.S."/>
            <person name="Nadeau L.J."/>
            <person name="Schratz L."/>
            <person name="Haridas S."/>
            <person name="Pangilinan J."/>
            <person name="Lipzen A."/>
            <person name="Na H."/>
            <person name="Yan M."/>
            <person name="Ng V."/>
            <person name="Grigoriev I.V."/>
            <person name="Spatafora J.W."/>
            <person name="Barlow D."/>
            <person name="Biffinger J."/>
            <person name="Kelley-Loughnane N."/>
            <person name="Varaljay V.A."/>
            <person name="Crookes-Goodson W.J."/>
        </authorList>
    </citation>
    <scope>NUCLEOTIDE SEQUENCE</scope>
    <source>
        <strain evidence="1">5307AH</strain>
    </source>
</reference>
<accession>A0AAD9D014</accession>
<protein>
    <submittedName>
        <fullName evidence="1">Uncharacterized protein</fullName>
    </submittedName>
</protein>